<evidence type="ECO:0000313" key="3">
    <source>
        <dbReference type="Proteomes" id="UP000298663"/>
    </source>
</evidence>
<reference evidence="2 3" key="2">
    <citation type="journal article" date="2019" name="G3 (Bethesda)">
        <title>Hybrid Assembly of the Genome of the Entomopathogenic Nematode Steinernema carpocapsae Identifies the X-Chromosome.</title>
        <authorList>
            <person name="Serra L."/>
            <person name="Macchietto M."/>
            <person name="Macias-Munoz A."/>
            <person name="McGill C.J."/>
            <person name="Rodriguez I.M."/>
            <person name="Rodriguez B."/>
            <person name="Murad R."/>
            <person name="Mortazavi A."/>
        </authorList>
    </citation>
    <scope>NUCLEOTIDE SEQUENCE [LARGE SCALE GENOMIC DNA]</scope>
    <source>
        <strain evidence="2 3">ALL</strain>
    </source>
</reference>
<keyword evidence="3" id="KW-1185">Reference proteome</keyword>
<feature type="compositionally biased region" description="Polar residues" evidence="1">
    <location>
        <begin position="107"/>
        <end position="118"/>
    </location>
</feature>
<organism evidence="2 3">
    <name type="scientific">Steinernema carpocapsae</name>
    <name type="common">Entomopathogenic nematode</name>
    <dbReference type="NCBI Taxonomy" id="34508"/>
    <lineage>
        <taxon>Eukaryota</taxon>
        <taxon>Metazoa</taxon>
        <taxon>Ecdysozoa</taxon>
        <taxon>Nematoda</taxon>
        <taxon>Chromadorea</taxon>
        <taxon>Rhabditida</taxon>
        <taxon>Tylenchina</taxon>
        <taxon>Panagrolaimomorpha</taxon>
        <taxon>Strongyloidoidea</taxon>
        <taxon>Steinernematidae</taxon>
        <taxon>Steinernema</taxon>
    </lineage>
</organism>
<proteinExistence type="predicted"/>
<comment type="caution">
    <text evidence="2">The sequence shown here is derived from an EMBL/GenBank/DDBJ whole genome shotgun (WGS) entry which is preliminary data.</text>
</comment>
<evidence type="ECO:0000256" key="1">
    <source>
        <dbReference type="SAM" id="MobiDB-lite"/>
    </source>
</evidence>
<evidence type="ECO:0000313" key="2">
    <source>
        <dbReference type="EMBL" id="TKR76159.1"/>
    </source>
</evidence>
<protein>
    <submittedName>
        <fullName evidence="2">Uncharacterized protein</fullName>
    </submittedName>
</protein>
<dbReference type="Proteomes" id="UP000298663">
    <property type="component" value="Unassembled WGS sequence"/>
</dbReference>
<accession>A0A4U5N1D6</accession>
<dbReference type="AlphaFoldDB" id="A0A4U5N1D6"/>
<gene>
    <name evidence="2" type="ORF">L596_017346</name>
</gene>
<reference evidence="2 3" key="1">
    <citation type="journal article" date="2015" name="Genome Biol.">
        <title>Comparative genomics of Steinernema reveals deeply conserved gene regulatory networks.</title>
        <authorList>
            <person name="Dillman A.R."/>
            <person name="Macchietto M."/>
            <person name="Porter C.F."/>
            <person name="Rogers A."/>
            <person name="Williams B."/>
            <person name="Antoshechkin I."/>
            <person name="Lee M.M."/>
            <person name="Goodwin Z."/>
            <person name="Lu X."/>
            <person name="Lewis E.E."/>
            <person name="Goodrich-Blair H."/>
            <person name="Stock S.P."/>
            <person name="Adams B.J."/>
            <person name="Sternberg P.W."/>
            <person name="Mortazavi A."/>
        </authorList>
    </citation>
    <scope>NUCLEOTIDE SEQUENCE [LARGE SCALE GENOMIC DNA]</scope>
    <source>
        <strain evidence="2 3">ALL</strain>
    </source>
</reference>
<feature type="region of interest" description="Disordered" evidence="1">
    <location>
        <begin position="102"/>
        <end position="131"/>
    </location>
</feature>
<dbReference type="OrthoDB" id="5790345at2759"/>
<name>A0A4U5N1D6_STECR</name>
<sequence>MLEIQLILIVPPGTCVMNCECKMAVSACNYVNDWQRPKRMPPEAILANPEFVTMEYLRRKMDDDENLTSKCPRRLGYEAPFDSCAGHPGTSFWRREAEVKERKVSDTYRSSIFDNSAPSTPPRTPKKSVPVLERNPITGEVKCPAKISV</sequence>
<dbReference type="EMBL" id="AZBU02000005">
    <property type="protein sequence ID" value="TKR76159.1"/>
    <property type="molecule type" value="Genomic_DNA"/>
</dbReference>